<dbReference type="Proteomes" id="UP001066276">
    <property type="component" value="Chromosome 4_2"/>
</dbReference>
<sequence>MGQLIAFTGRLLAVWTGAKWWTSPWLGGQDDDLASNPHIAGKSIPILTYLTHHERGMEKLRAKQAGDQPEVTEAAPNAKGESVDPEKMDPPMQLQLDVILAAIVDTKTALQQDIGAVLVRLGLLRAEDHKLVDSVKGIESGLKELQLSQLEMVLDGPCLNIMPESFADRDHRDQLMRISGFEQACVLPAIRAFLRRFKVPV</sequence>
<organism evidence="3 4">
    <name type="scientific">Pleurodeles waltl</name>
    <name type="common">Iberian ribbed newt</name>
    <dbReference type="NCBI Taxonomy" id="8319"/>
    <lineage>
        <taxon>Eukaryota</taxon>
        <taxon>Metazoa</taxon>
        <taxon>Chordata</taxon>
        <taxon>Craniata</taxon>
        <taxon>Vertebrata</taxon>
        <taxon>Euteleostomi</taxon>
        <taxon>Amphibia</taxon>
        <taxon>Batrachia</taxon>
        <taxon>Caudata</taxon>
        <taxon>Salamandroidea</taxon>
        <taxon>Salamandridae</taxon>
        <taxon>Pleurodelinae</taxon>
        <taxon>Pleurodeles</taxon>
    </lineage>
</organism>
<feature type="chain" id="PRO_5043485096" evidence="2">
    <location>
        <begin position="19"/>
        <end position="201"/>
    </location>
</feature>
<evidence type="ECO:0000313" key="3">
    <source>
        <dbReference type="EMBL" id="KAJ1162639.1"/>
    </source>
</evidence>
<evidence type="ECO:0000256" key="2">
    <source>
        <dbReference type="SAM" id="SignalP"/>
    </source>
</evidence>
<evidence type="ECO:0000256" key="1">
    <source>
        <dbReference type="SAM" id="MobiDB-lite"/>
    </source>
</evidence>
<proteinExistence type="predicted"/>
<evidence type="ECO:0000313" key="4">
    <source>
        <dbReference type="Proteomes" id="UP001066276"/>
    </source>
</evidence>
<dbReference type="EMBL" id="JANPWB010000008">
    <property type="protein sequence ID" value="KAJ1162639.1"/>
    <property type="molecule type" value="Genomic_DNA"/>
</dbReference>
<gene>
    <name evidence="3" type="ORF">NDU88_003107</name>
</gene>
<name>A0AAV7SDW9_PLEWA</name>
<reference evidence="3" key="1">
    <citation type="journal article" date="2022" name="bioRxiv">
        <title>Sequencing and chromosome-scale assembly of the giantPleurodeles waltlgenome.</title>
        <authorList>
            <person name="Brown T."/>
            <person name="Elewa A."/>
            <person name="Iarovenko S."/>
            <person name="Subramanian E."/>
            <person name="Araus A.J."/>
            <person name="Petzold A."/>
            <person name="Susuki M."/>
            <person name="Suzuki K.-i.T."/>
            <person name="Hayashi T."/>
            <person name="Toyoda A."/>
            <person name="Oliveira C."/>
            <person name="Osipova E."/>
            <person name="Leigh N.D."/>
            <person name="Simon A."/>
            <person name="Yun M.H."/>
        </authorList>
    </citation>
    <scope>NUCLEOTIDE SEQUENCE</scope>
    <source>
        <strain evidence="3">20211129_DDA</strain>
        <tissue evidence="3">Liver</tissue>
    </source>
</reference>
<keyword evidence="4" id="KW-1185">Reference proteome</keyword>
<feature type="region of interest" description="Disordered" evidence="1">
    <location>
        <begin position="61"/>
        <end position="86"/>
    </location>
</feature>
<comment type="caution">
    <text evidence="3">The sequence shown here is derived from an EMBL/GenBank/DDBJ whole genome shotgun (WGS) entry which is preliminary data.</text>
</comment>
<dbReference type="AlphaFoldDB" id="A0AAV7SDW9"/>
<protein>
    <submittedName>
        <fullName evidence="3">Uncharacterized protein</fullName>
    </submittedName>
</protein>
<keyword evidence="2" id="KW-0732">Signal</keyword>
<feature type="signal peptide" evidence="2">
    <location>
        <begin position="1"/>
        <end position="18"/>
    </location>
</feature>
<accession>A0AAV7SDW9</accession>